<dbReference type="RefSeq" id="WP_126332556.1">
    <property type="nucleotide sequence ID" value="NZ_AP022604.1"/>
</dbReference>
<organism evidence="3 4">
    <name type="scientific">Mycolicibacterium chitae</name>
    <name type="common">Mycobacterium chitae</name>
    <dbReference type="NCBI Taxonomy" id="1792"/>
    <lineage>
        <taxon>Bacteria</taxon>
        <taxon>Bacillati</taxon>
        <taxon>Actinomycetota</taxon>
        <taxon>Actinomycetes</taxon>
        <taxon>Mycobacteriales</taxon>
        <taxon>Mycobacteriaceae</taxon>
        <taxon>Mycolicibacterium</taxon>
    </lineage>
</organism>
<keyword evidence="4" id="KW-1185">Reference proteome</keyword>
<dbReference type="OrthoDB" id="4751819at2"/>
<evidence type="ECO:0000313" key="4">
    <source>
        <dbReference type="Proteomes" id="UP000282551"/>
    </source>
</evidence>
<gene>
    <name evidence="3" type="ORF">NCTC10485_00818</name>
</gene>
<sequence>MARAAVLLAAVMMAVLGASAASADPDNLLPWCSGDQSPMDNSCKVAPSQVFTHDHSPGADPEIPLGLDPTSG</sequence>
<keyword evidence="2" id="KW-0732">Signal</keyword>
<accession>A0A3S4V7Z8</accession>
<dbReference type="Proteomes" id="UP000282551">
    <property type="component" value="Chromosome"/>
</dbReference>
<evidence type="ECO:0000256" key="2">
    <source>
        <dbReference type="SAM" id="SignalP"/>
    </source>
</evidence>
<proteinExistence type="predicted"/>
<dbReference type="EMBL" id="LR134355">
    <property type="protein sequence ID" value="VEG45885.1"/>
    <property type="molecule type" value="Genomic_DNA"/>
</dbReference>
<name>A0A3S4V7Z8_MYCCI</name>
<evidence type="ECO:0000256" key="1">
    <source>
        <dbReference type="SAM" id="MobiDB-lite"/>
    </source>
</evidence>
<evidence type="ECO:0000313" key="3">
    <source>
        <dbReference type="EMBL" id="VEG45885.1"/>
    </source>
</evidence>
<feature type="signal peptide" evidence="2">
    <location>
        <begin position="1"/>
        <end position="23"/>
    </location>
</feature>
<protein>
    <submittedName>
        <fullName evidence="3">Uncharacterized protein</fullName>
    </submittedName>
</protein>
<dbReference type="AlphaFoldDB" id="A0A3S4V7Z8"/>
<feature type="region of interest" description="Disordered" evidence="1">
    <location>
        <begin position="50"/>
        <end position="72"/>
    </location>
</feature>
<reference evidence="3 4" key="1">
    <citation type="submission" date="2018-12" db="EMBL/GenBank/DDBJ databases">
        <authorList>
            <consortium name="Pathogen Informatics"/>
        </authorList>
    </citation>
    <scope>NUCLEOTIDE SEQUENCE [LARGE SCALE GENOMIC DNA]</scope>
    <source>
        <strain evidence="3 4">NCTC10485</strain>
    </source>
</reference>
<feature type="chain" id="PRO_5018607998" evidence="2">
    <location>
        <begin position="24"/>
        <end position="72"/>
    </location>
</feature>